<dbReference type="Proteomes" id="UP000256709">
    <property type="component" value="Unassembled WGS sequence"/>
</dbReference>
<keyword evidence="5 7" id="KW-0472">Membrane</keyword>
<comment type="similarity">
    <text evidence="6">Belongs to the ABC-4 integral membrane protein family.</text>
</comment>
<evidence type="ECO:0000256" key="7">
    <source>
        <dbReference type="SAM" id="Phobius"/>
    </source>
</evidence>
<evidence type="ECO:0000256" key="3">
    <source>
        <dbReference type="ARBA" id="ARBA00022692"/>
    </source>
</evidence>
<dbReference type="EMBL" id="NBXA01000031">
    <property type="protein sequence ID" value="RFA07121.1"/>
    <property type="molecule type" value="Genomic_DNA"/>
</dbReference>
<dbReference type="InterPro" id="IPR025857">
    <property type="entry name" value="MacB_PCD"/>
</dbReference>
<evidence type="ECO:0000313" key="11">
    <source>
        <dbReference type="Proteomes" id="UP000256709"/>
    </source>
</evidence>
<feature type="transmembrane region" description="Helical" evidence="7">
    <location>
        <begin position="37"/>
        <end position="59"/>
    </location>
</feature>
<dbReference type="PANTHER" id="PTHR30572">
    <property type="entry name" value="MEMBRANE COMPONENT OF TRANSPORTER-RELATED"/>
    <property type="match status" value="1"/>
</dbReference>
<evidence type="ECO:0000259" key="9">
    <source>
        <dbReference type="Pfam" id="PF12704"/>
    </source>
</evidence>
<dbReference type="GO" id="GO:0005886">
    <property type="term" value="C:plasma membrane"/>
    <property type="evidence" value="ECO:0007669"/>
    <property type="project" value="UniProtKB-SubCell"/>
</dbReference>
<comment type="caution">
    <text evidence="10">The sequence shown here is derived from an EMBL/GenBank/DDBJ whole genome shotgun (WGS) entry which is preliminary data.</text>
</comment>
<feature type="domain" description="MacB-like periplasmic core" evidence="9">
    <location>
        <begin position="38"/>
        <end position="201"/>
    </location>
</feature>
<keyword evidence="2" id="KW-1003">Cell membrane</keyword>
<evidence type="ECO:0000256" key="1">
    <source>
        <dbReference type="ARBA" id="ARBA00004651"/>
    </source>
</evidence>
<dbReference type="InterPro" id="IPR050250">
    <property type="entry name" value="Macrolide_Exporter_MacB"/>
</dbReference>
<evidence type="ECO:0000256" key="6">
    <source>
        <dbReference type="ARBA" id="ARBA00038076"/>
    </source>
</evidence>
<organism evidence="10 11">
    <name type="scientific">Subtercola boreus</name>
    <dbReference type="NCBI Taxonomy" id="120213"/>
    <lineage>
        <taxon>Bacteria</taxon>
        <taxon>Bacillati</taxon>
        <taxon>Actinomycetota</taxon>
        <taxon>Actinomycetes</taxon>
        <taxon>Micrococcales</taxon>
        <taxon>Microbacteriaceae</taxon>
        <taxon>Subtercola</taxon>
    </lineage>
</organism>
<protein>
    <submittedName>
        <fullName evidence="10">ABC transporter permease</fullName>
    </submittedName>
</protein>
<evidence type="ECO:0000256" key="2">
    <source>
        <dbReference type="ARBA" id="ARBA00022475"/>
    </source>
</evidence>
<dbReference type="GO" id="GO:0022857">
    <property type="term" value="F:transmembrane transporter activity"/>
    <property type="evidence" value="ECO:0007669"/>
    <property type="project" value="TreeGrafter"/>
</dbReference>
<dbReference type="Pfam" id="PF12704">
    <property type="entry name" value="MacB_PCD"/>
    <property type="match status" value="1"/>
</dbReference>
<evidence type="ECO:0000259" key="8">
    <source>
        <dbReference type="Pfam" id="PF02687"/>
    </source>
</evidence>
<dbReference type="Pfam" id="PF02687">
    <property type="entry name" value="FtsX"/>
    <property type="match status" value="1"/>
</dbReference>
<reference evidence="10 11" key="1">
    <citation type="submission" date="2017-04" db="EMBL/GenBank/DDBJ databases">
        <title>Comparative genome analysis of Subtercola boreus.</title>
        <authorList>
            <person name="Cho Y.-J."/>
            <person name="Cho A."/>
            <person name="Kim O.-S."/>
            <person name="Lee J.-I."/>
        </authorList>
    </citation>
    <scope>NUCLEOTIDE SEQUENCE [LARGE SCALE GENOMIC DNA]</scope>
    <source>
        <strain evidence="10 11">P27444</strain>
    </source>
</reference>
<dbReference type="InterPro" id="IPR003838">
    <property type="entry name" value="ABC3_permease_C"/>
</dbReference>
<dbReference type="AlphaFoldDB" id="A0A3E0VBJ2"/>
<keyword evidence="3 7" id="KW-0812">Transmembrane</keyword>
<feature type="domain" description="ABC3 transporter permease C-terminal" evidence="8">
    <location>
        <begin position="286"/>
        <end position="397"/>
    </location>
</feature>
<dbReference type="PANTHER" id="PTHR30572:SF4">
    <property type="entry name" value="ABC TRANSPORTER PERMEASE YTRF"/>
    <property type="match status" value="1"/>
</dbReference>
<proteinExistence type="inferred from homology"/>
<name>A0A3E0VBJ2_9MICO</name>
<feature type="transmembrane region" description="Helical" evidence="7">
    <location>
        <begin position="326"/>
        <end position="351"/>
    </location>
</feature>
<comment type="subcellular location">
    <subcellularLocation>
        <location evidence="1">Cell membrane</location>
        <topology evidence="1">Multi-pass membrane protein</topology>
    </subcellularLocation>
</comment>
<accession>A0A3E0VBJ2</accession>
<dbReference type="OrthoDB" id="9780560at2"/>
<gene>
    <name evidence="10" type="ORF">B7R21_16830</name>
</gene>
<keyword evidence="4 7" id="KW-1133">Transmembrane helix</keyword>
<evidence type="ECO:0000256" key="4">
    <source>
        <dbReference type="ARBA" id="ARBA00022989"/>
    </source>
</evidence>
<evidence type="ECO:0000256" key="5">
    <source>
        <dbReference type="ARBA" id="ARBA00023136"/>
    </source>
</evidence>
<feature type="transmembrane region" description="Helical" evidence="7">
    <location>
        <begin position="363"/>
        <end position="387"/>
    </location>
</feature>
<sequence>MTTLPTVTRAVRPRSRLRGRDVIALGTAGLRARPTRALLSALGIAIGMAAMIAVVGVSASSQARLNDQLAELGTNLLTSTAGTSLTGEQTVLPPDAVDKVRLVPEVESASSTAALQVSVYRSILSDPAATGGIATMVADENLLDVVYGAIRTGTWLNHATSQYPAVVLGNTAAERLGVVEPGTQIWLGGQYFTVIAILDSIALAPELDTAAFIGSDIANQKFGYEGNPTTVYERSSDEAVDRVRSLLAPTISPQSPNDIDVSRPSDALAAKNAANQAFTGLFLGLGSIALLVGGIGVANTMIVSVLERRKEIGLRRALGATRPHILVQFLTEAVLLSALGGVFGSILGMIATATLAAINGWPFTLPFLAIVVGVGAALVIGGLAGFLPAIRAARTPPTAALNS</sequence>
<feature type="transmembrane region" description="Helical" evidence="7">
    <location>
        <begin position="281"/>
        <end position="306"/>
    </location>
</feature>
<evidence type="ECO:0000313" key="10">
    <source>
        <dbReference type="EMBL" id="RFA07121.1"/>
    </source>
</evidence>
<dbReference type="RefSeq" id="WP_116284420.1">
    <property type="nucleotide sequence ID" value="NZ_NBXA01000031.1"/>
</dbReference>